<dbReference type="EMBL" id="AP028916">
    <property type="protein sequence ID" value="BES97588.1"/>
    <property type="molecule type" value="Genomic_DNA"/>
</dbReference>
<dbReference type="Proteomes" id="UP001307889">
    <property type="component" value="Chromosome 8"/>
</dbReference>
<dbReference type="SUPFAM" id="SSF48208">
    <property type="entry name" value="Six-hairpin glycosidases"/>
    <property type="match status" value="1"/>
</dbReference>
<organism evidence="7 8">
    <name type="scientific">Nesidiocoris tenuis</name>
    <dbReference type="NCBI Taxonomy" id="355587"/>
    <lineage>
        <taxon>Eukaryota</taxon>
        <taxon>Metazoa</taxon>
        <taxon>Ecdysozoa</taxon>
        <taxon>Arthropoda</taxon>
        <taxon>Hexapoda</taxon>
        <taxon>Insecta</taxon>
        <taxon>Pterygota</taxon>
        <taxon>Neoptera</taxon>
        <taxon>Paraneoptera</taxon>
        <taxon>Hemiptera</taxon>
        <taxon>Heteroptera</taxon>
        <taxon>Panheteroptera</taxon>
        <taxon>Cimicomorpha</taxon>
        <taxon>Miridae</taxon>
        <taxon>Dicyphina</taxon>
        <taxon>Nesidiocoris</taxon>
    </lineage>
</organism>
<evidence type="ECO:0000313" key="7">
    <source>
        <dbReference type="EMBL" id="BES97588.1"/>
    </source>
</evidence>
<dbReference type="InterPro" id="IPR012341">
    <property type="entry name" value="6hp_glycosidase-like_sf"/>
</dbReference>
<comment type="similarity">
    <text evidence="2">Belongs to the glycosyl hydrolase 37 family.</text>
</comment>
<dbReference type="PANTHER" id="PTHR23403:SF1">
    <property type="entry name" value="TREHALASE"/>
    <property type="match status" value="1"/>
</dbReference>
<sequence length="491" mass="56624">MADGFLTCKDHASNVFCYGRLLHDVQVYKIFDNPRVFLELWARRSPNVIVSRYKALRPKIKLSESSGREALEKFVENNFVNKSCHERTVPSDWTAAPRLLKQIRHGSTRQRFLSLNRKFEETYKLTSEAAESFEHHSTLQVMHPFHGSSYVLDYRESWWIYQALMRLGMNTSAKQLIENLAGLVHKCGYVPAENRVYFLGRGAPPFLAIILEDYYNKTDDKELSERILPLAELDFHYWVNSTVNQALSAFDVFLFSRERQPLNPRPERYLQDWMRVPVRENGSVFKSGLTVKSVLWETGEPKGTVKVKTIAITEWAARSLRRLCQIFKPDQNDDIYRLLSSELLHTIDALMYSSYSDQWMDYSPHDGHKERSLWPVYTGARGWMDHYQINNGSDLEETFVAVDCLLKAGKIELAKRLVVEAFNSADRESQLSLKNASILVILISKISDLELPQIRMDSDGSAENSRTLLVLCSLTVTAITSIVIVQKIKFY</sequence>
<dbReference type="PANTHER" id="PTHR23403">
    <property type="entry name" value="TREHALASE"/>
    <property type="match status" value="1"/>
</dbReference>
<dbReference type="Gene3D" id="1.50.10.10">
    <property type="match status" value="1"/>
</dbReference>
<dbReference type="EC" id="3.2.1.28" evidence="3"/>
<evidence type="ECO:0000256" key="1">
    <source>
        <dbReference type="ARBA" id="ARBA00001576"/>
    </source>
</evidence>
<evidence type="ECO:0000313" key="8">
    <source>
        <dbReference type="Proteomes" id="UP001307889"/>
    </source>
</evidence>
<dbReference type="InterPro" id="IPR008928">
    <property type="entry name" value="6-hairpin_glycosidase_sf"/>
</dbReference>
<evidence type="ECO:0000256" key="3">
    <source>
        <dbReference type="ARBA" id="ARBA00012757"/>
    </source>
</evidence>
<evidence type="ECO:0000256" key="5">
    <source>
        <dbReference type="ARBA" id="ARBA00030473"/>
    </source>
</evidence>
<gene>
    <name evidence="7" type="ORF">NTJ_10402</name>
</gene>
<keyword evidence="8" id="KW-1185">Reference proteome</keyword>
<evidence type="ECO:0000256" key="4">
    <source>
        <dbReference type="ARBA" id="ARBA00019905"/>
    </source>
</evidence>
<protein>
    <recommendedName>
        <fullName evidence="4">Trehalase</fullName>
        <ecNumber evidence="3">3.2.1.28</ecNumber>
    </recommendedName>
    <alternativeName>
        <fullName evidence="5">Alpha,alpha-trehalase</fullName>
    </alternativeName>
    <alternativeName>
        <fullName evidence="6">Alpha,alpha-trehalose glucohydrolase</fullName>
    </alternativeName>
</protein>
<evidence type="ECO:0000256" key="2">
    <source>
        <dbReference type="ARBA" id="ARBA00005615"/>
    </source>
</evidence>
<dbReference type="Pfam" id="PF01204">
    <property type="entry name" value="Trehalase"/>
    <property type="match status" value="1"/>
</dbReference>
<dbReference type="InterPro" id="IPR001661">
    <property type="entry name" value="Glyco_hydro_37"/>
</dbReference>
<comment type="catalytic activity">
    <reaction evidence="1">
        <text>alpha,alpha-trehalose + H2O = alpha-D-glucose + beta-D-glucose</text>
        <dbReference type="Rhea" id="RHEA:32675"/>
        <dbReference type="ChEBI" id="CHEBI:15377"/>
        <dbReference type="ChEBI" id="CHEBI:15903"/>
        <dbReference type="ChEBI" id="CHEBI:16551"/>
        <dbReference type="ChEBI" id="CHEBI:17925"/>
        <dbReference type="EC" id="3.2.1.28"/>
    </reaction>
</comment>
<proteinExistence type="inferred from homology"/>
<name>A0ABN7AZI2_9HEMI</name>
<accession>A0ABN7AZI2</accession>
<evidence type="ECO:0000256" key="6">
    <source>
        <dbReference type="ARBA" id="ARBA00031637"/>
    </source>
</evidence>
<reference evidence="7 8" key="1">
    <citation type="submission" date="2023-09" db="EMBL/GenBank/DDBJ databases">
        <title>Nesidiocoris tenuis whole genome shotgun sequence.</title>
        <authorList>
            <person name="Shibata T."/>
            <person name="Shimoda M."/>
            <person name="Kobayashi T."/>
            <person name="Uehara T."/>
        </authorList>
    </citation>
    <scope>NUCLEOTIDE SEQUENCE [LARGE SCALE GENOMIC DNA]</scope>
    <source>
        <strain evidence="7 8">Japan</strain>
    </source>
</reference>